<dbReference type="PANTHER" id="PTHR46796">
    <property type="entry name" value="HTH-TYPE TRANSCRIPTIONAL ACTIVATOR RHAS-RELATED"/>
    <property type="match status" value="1"/>
</dbReference>
<keyword evidence="1" id="KW-0805">Transcription regulation</keyword>
<name>A0A853AK11_9PSEU</name>
<dbReference type="InterPro" id="IPR009057">
    <property type="entry name" value="Homeodomain-like_sf"/>
</dbReference>
<evidence type="ECO:0000256" key="2">
    <source>
        <dbReference type="ARBA" id="ARBA00023125"/>
    </source>
</evidence>
<accession>A0A853AK11</accession>
<evidence type="ECO:0000313" key="6">
    <source>
        <dbReference type="Proteomes" id="UP000587002"/>
    </source>
</evidence>
<dbReference type="AlphaFoldDB" id="A0A853AK11"/>
<dbReference type="Proteomes" id="UP000587002">
    <property type="component" value="Unassembled WGS sequence"/>
</dbReference>
<dbReference type="EMBL" id="JACCFJ010000001">
    <property type="protein sequence ID" value="NYI83419.1"/>
    <property type="molecule type" value="Genomic_DNA"/>
</dbReference>
<evidence type="ECO:0000256" key="1">
    <source>
        <dbReference type="ARBA" id="ARBA00023015"/>
    </source>
</evidence>
<dbReference type="SMART" id="SM00342">
    <property type="entry name" value="HTH_ARAC"/>
    <property type="match status" value="1"/>
</dbReference>
<dbReference type="Pfam" id="PF12833">
    <property type="entry name" value="HTH_18"/>
    <property type="match status" value="1"/>
</dbReference>
<keyword evidence="6" id="KW-1185">Reference proteome</keyword>
<reference evidence="5 6" key="1">
    <citation type="submission" date="2020-07" db="EMBL/GenBank/DDBJ databases">
        <title>Sequencing the genomes of 1000 actinobacteria strains.</title>
        <authorList>
            <person name="Klenk H.-P."/>
        </authorList>
    </citation>
    <scope>NUCLEOTIDE SEQUENCE [LARGE SCALE GENOMIC DNA]</scope>
    <source>
        <strain evidence="5 6">DSM 44065</strain>
    </source>
</reference>
<protein>
    <submittedName>
        <fullName evidence="5">AraC-like DNA-binding protein</fullName>
    </submittedName>
</protein>
<evidence type="ECO:0000259" key="4">
    <source>
        <dbReference type="PROSITE" id="PS01124"/>
    </source>
</evidence>
<comment type="caution">
    <text evidence="5">The sequence shown here is derived from an EMBL/GenBank/DDBJ whole genome shotgun (WGS) entry which is preliminary data.</text>
</comment>
<sequence>MDESSTGPAVDAEIVDPLLRTRIGQVHAALARPGEELEAESRLALVCERLRTHLRPRLTTEAVDGCGLAHDLRDLLDARLRDGTTLAETARVLHAHPAHLVRTFSTAFGVPPHQYVTSRRVDLARRLLLDGQPPSEVAVAVGFSDQSHLTRHFTRVLGVAPGRYARTGRRVSGPRREPLRG</sequence>
<dbReference type="GO" id="GO:0003700">
    <property type="term" value="F:DNA-binding transcription factor activity"/>
    <property type="evidence" value="ECO:0007669"/>
    <property type="project" value="InterPro"/>
</dbReference>
<organism evidence="5 6">
    <name type="scientific">Saccharopolyspora hordei</name>
    <dbReference type="NCBI Taxonomy" id="1838"/>
    <lineage>
        <taxon>Bacteria</taxon>
        <taxon>Bacillati</taxon>
        <taxon>Actinomycetota</taxon>
        <taxon>Actinomycetes</taxon>
        <taxon>Pseudonocardiales</taxon>
        <taxon>Pseudonocardiaceae</taxon>
        <taxon>Saccharopolyspora</taxon>
    </lineage>
</organism>
<dbReference type="PROSITE" id="PS01124">
    <property type="entry name" value="HTH_ARAC_FAMILY_2"/>
    <property type="match status" value="1"/>
</dbReference>
<dbReference type="InterPro" id="IPR018060">
    <property type="entry name" value="HTH_AraC"/>
</dbReference>
<dbReference type="GO" id="GO:0043565">
    <property type="term" value="F:sequence-specific DNA binding"/>
    <property type="evidence" value="ECO:0007669"/>
    <property type="project" value="InterPro"/>
</dbReference>
<evidence type="ECO:0000313" key="5">
    <source>
        <dbReference type="EMBL" id="NYI83419.1"/>
    </source>
</evidence>
<feature type="domain" description="HTH araC/xylS-type" evidence="4">
    <location>
        <begin position="70"/>
        <end position="167"/>
    </location>
</feature>
<dbReference type="InterPro" id="IPR050204">
    <property type="entry name" value="AraC_XylS_family_regulators"/>
</dbReference>
<evidence type="ECO:0000256" key="3">
    <source>
        <dbReference type="ARBA" id="ARBA00023163"/>
    </source>
</evidence>
<keyword evidence="2 5" id="KW-0238">DNA-binding</keyword>
<gene>
    <name evidence="5" type="ORF">HNR68_002049</name>
</gene>
<proteinExistence type="predicted"/>
<dbReference type="PANTHER" id="PTHR46796:SF2">
    <property type="entry name" value="TRANSCRIPTIONAL REGULATORY PROTEIN"/>
    <property type="match status" value="1"/>
</dbReference>
<dbReference type="Gene3D" id="1.10.10.60">
    <property type="entry name" value="Homeodomain-like"/>
    <property type="match status" value="1"/>
</dbReference>
<keyword evidence="3" id="KW-0804">Transcription</keyword>
<dbReference type="SUPFAM" id="SSF46689">
    <property type="entry name" value="Homeodomain-like"/>
    <property type="match status" value="2"/>
</dbReference>
<dbReference type="RefSeq" id="WP_343050048.1">
    <property type="nucleotide sequence ID" value="NZ_BAABFH010000001.1"/>
</dbReference>